<dbReference type="Proteomes" id="UP000885931">
    <property type="component" value="Unassembled WGS sequence"/>
</dbReference>
<feature type="domain" description="YqgF/RNase H-like" evidence="6">
    <location>
        <begin position="5"/>
        <end position="104"/>
    </location>
</feature>
<dbReference type="Pfam" id="PF03652">
    <property type="entry name" value="RuvX"/>
    <property type="match status" value="1"/>
</dbReference>
<reference evidence="7" key="1">
    <citation type="journal article" date="2020" name="mSystems">
        <title>Genome- and Community-Level Interaction Insights into Carbon Utilization and Element Cycling Functions of Hydrothermarchaeota in Hydrothermal Sediment.</title>
        <authorList>
            <person name="Zhou Z."/>
            <person name="Liu Y."/>
            <person name="Xu W."/>
            <person name="Pan J."/>
            <person name="Luo Z.H."/>
            <person name="Li M."/>
        </authorList>
    </citation>
    <scope>NUCLEOTIDE SEQUENCE [LARGE SCALE GENOMIC DNA]</scope>
    <source>
        <strain evidence="7">HyVt-237</strain>
    </source>
</reference>
<evidence type="ECO:0000256" key="2">
    <source>
        <dbReference type="ARBA" id="ARBA00022517"/>
    </source>
</evidence>
<proteinExistence type="inferred from homology"/>
<dbReference type="InterPro" id="IPR005227">
    <property type="entry name" value="YqgF"/>
</dbReference>
<evidence type="ECO:0000313" key="7">
    <source>
        <dbReference type="EMBL" id="HDM90118.1"/>
    </source>
</evidence>
<keyword evidence="3 5" id="KW-0540">Nuclease</keyword>
<dbReference type="EMBL" id="DRBW01000107">
    <property type="protein sequence ID" value="HDM90118.1"/>
    <property type="molecule type" value="Genomic_DNA"/>
</dbReference>
<name>A0A7C0XCV8_UNCW3</name>
<keyword evidence="2 5" id="KW-0690">Ribosome biogenesis</keyword>
<dbReference type="SUPFAM" id="SSF53098">
    <property type="entry name" value="Ribonuclease H-like"/>
    <property type="match status" value="1"/>
</dbReference>
<protein>
    <recommendedName>
        <fullName evidence="5">Putative pre-16S rRNA nuclease</fullName>
        <ecNumber evidence="5">3.1.-.-</ecNumber>
    </recommendedName>
</protein>
<accession>A0A7C0XCV8</accession>
<dbReference type="InterPro" id="IPR037027">
    <property type="entry name" value="YqgF/RNaseH-like_dom_sf"/>
</dbReference>
<comment type="caution">
    <text evidence="7">The sequence shown here is derived from an EMBL/GenBank/DDBJ whole genome shotgun (WGS) entry which is preliminary data.</text>
</comment>
<dbReference type="Gene3D" id="3.30.420.140">
    <property type="entry name" value="YqgF/RNase H-like domain"/>
    <property type="match status" value="1"/>
</dbReference>
<dbReference type="CDD" id="cd16964">
    <property type="entry name" value="YqgF"/>
    <property type="match status" value="1"/>
</dbReference>
<dbReference type="GO" id="GO:0004518">
    <property type="term" value="F:nuclease activity"/>
    <property type="evidence" value="ECO:0007669"/>
    <property type="project" value="UniProtKB-KW"/>
</dbReference>
<keyword evidence="4 5" id="KW-0378">Hydrolase</keyword>
<dbReference type="GO" id="GO:0016788">
    <property type="term" value="F:hydrolase activity, acting on ester bonds"/>
    <property type="evidence" value="ECO:0007669"/>
    <property type="project" value="UniProtKB-UniRule"/>
</dbReference>
<evidence type="ECO:0000256" key="1">
    <source>
        <dbReference type="ARBA" id="ARBA00022490"/>
    </source>
</evidence>
<dbReference type="EC" id="3.1.-.-" evidence="5"/>
<dbReference type="HAMAP" id="MF_00651">
    <property type="entry name" value="Nuclease_YqgF"/>
    <property type="match status" value="1"/>
</dbReference>
<dbReference type="SMART" id="SM00732">
    <property type="entry name" value="YqgFc"/>
    <property type="match status" value="1"/>
</dbReference>
<dbReference type="NCBIfam" id="TIGR00250">
    <property type="entry name" value="RNAse_H_YqgF"/>
    <property type="match status" value="1"/>
</dbReference>
<evidence type="ECO:0000259" key="6">
    <source>
        <dbReference type="SMART" id="SM00732"/>
    </source>
</evidence>
<comment type="function">
    <text evidence="5">Could be a nuclease involved in processing of the 5'-end of pre-16S rRNA.</text>
</comment>
<gene>
    <name evidence="7" type="primary">ruvX</name>
    <name evidence="7" type="ORF">ENG67_02790</name>
</gene>
<comment type="similarity">
    <text evidence="5">Belongs to the YqgF HJR family.</text>
</comment>
<dbReference type="GO" id="GO:0000967">
    <property type="term" value="P:rRNA 5'-end processing"/>
    <property type="evidence" value="ECO:0007669"/>
    <property type="project" value="UniProtKB-UniRule"/>
</dbReference>
<dbReference type="PANTHER" id="PTHR33317">
    <property type="entry name" value="POLYNUCLEOTIDYL TRANSFERASE, RIBONUCLEASE H-LIKE SUPERFAMILY PROTEIN"/>
    <property type="match status" value="1"/>
</dbReference>
<dbReference type="AlphaFoldDB" id="A0A7C0XCV8"/>
<organism evidence="7">
    <name type="scientific">candidate division WOR-3 bacterium</name>
    <dbReference type="NCBI Taxonomy" id="2052148"/>
    <lineage>
        <taxon>Bacteria</taxon>
        <taxon>Bacteria division WOR-3</taxon>
    </lineage>
</organism>
<evidence type="ECO:0000256" key="4">
    <source>
        <dbReference type="ARBA" id="ARBA00022801"/>
    </source>
</evidence>
<evidence type="ECO:0000256" key="3">
    <source>
        <dbReference type="ARBA" id="ARBA00022722"/>
    </source>
</evidence>
<comment type="subcellular location">
    <subcellularLocation>
        <location evidence="5">Cytoplasm</location>
    </subcellularLocation>
</comment>
<dbReference type="InterPro" id="IPR006641">
    <property type="entry name" value="YqgF/RNaseH-like_dom"/>
</dbReference>
<keyword evidence="1 5" id="KW-0963">Cytoplasm</keyword>
<evidence type="ECO:0000256" key="5">
    <source>
        <dbReference type="HAMAP-Rule" id="MF_00651"/>
    </source>
</evidence>
<dbReference type="PANTHER" id="PTHR33317:SF4">
    <property type="entry name" value="POLYNUCLEOTIDYL TRANSFERASE, RIBONUCLEASE H-LIKE SUPERFAMILY PROTEIN"/>
    <property type="match status" value="1"/>
</dbReference>
<sequence>MSDYSRILGIDYGDARIGVAISDPTRTIARPLEVIEPGKVDPVERIAEIAKEYDVKLVILGLPKLMSGEEGEMAAKVREFMQKLKDRTDLEIRLVDERFTSKIAERELRKRKVKPSREKKKVDLYAASLLLQEYLDSHRDEG</sequence>
<dbReference type="InterPro" id="IPR012337">
    <property type="entry name" value="RNaseH-like_sf"/>
</dbReference>
<dbReference type="GO" id="GO:0005829">
    <property type="term" value="C:cytosol"/>
    <property type="evidence" value="ECO:0007669"/>
    <property type="project" value="TreeGrafter"/>
</dbReference>